<dbReference type="Proteomes" id="UP000504615">
    <property type="component" value="Unplaced"/>
</dbReference>
<dbReference type="GO" id="GO:0031965">
    <property type="term" value="C:nuclear membrane"/>
    <property type="evidence" value="ECO:0007669"/>
    <property type="project" value="UniProtKB-SubCell"/>
</dbReference>
<evidence type="ECO:0000256" key="2">
    <source>
        <dbReference type="ARBA" id="ARBA00007313"/>
    </source>
</evidence>
<dbReference type="Pfam" id="PF25354">
    <property type="entry name" value="Ig_NUP210_16th"/>
    <property type="match status" value="1"/>
</dbReference>
<dbReference type="Pfam" id="PF22957">
    <property type="entry name" value="NUP210_Ig"/>
    <property type="match status" value="1"/>
</dbReference>
<dbReference type="InterPro" id="IPR056897">
    <property type="entry name" value="Ig_NUP210_4th"/>
</dbReference>
<organism evidence="22 23">
    <name type="scientific">Pogonomyrmex barbatus</name>
    <name type="common">red harvester ant</name>
    <dbReference type="NCBI Taxonomy" id="144034"/>
    <lineage>
        <taxon>Eukaryota</taxon>
        <taxon>Metazoa</taxon>
        <taxon>Ecdysozoa</taxon>
        <taxon>Arthropoda</taxon>
        <taxon>Hexapoda</taxon>
        <taxon>Insecta</taxon>
        <taxon>Pterygota</taxon>
        <taxon>Neoptera</taxon>
        <taxon>Endopterygota</taxon>
        <taxon>Hymenoptera</taxon>
        <taxon>Apocrita</taxon>
        <taxon>Aculeata</taxon>
        <taxon>Formicoidea</taxon>
        <taxon>Formicidae</taxon>
        <taxon>Myrmicinae</taxon>
        <taxon>Pogonomyrmex</taxon>
    </lineage>
</organism>
<dbReference type="InterPro" id="IPR055098">
    <property type="entry name" value="Ig_NUP210_3rd"/>
</dbReference>
<evidence type="ECO:0000259" key="16">
    <source>
        <dbReference type="Pfam" id="PF22969"/>
    </source>
</evidence>
<evidence type="ECO:0000256" key="3">
    <source>
        <dbReference type="ARBA" id="ARBA00022692"/>
    </source>
</evidence>
<evidence type="ECO:0000256" key="4">
    <source>
        <dbReference type="ARBA" id="ARBA00022729"/>
    </source>
</evidence>
<evidence type="ECO:0000259" key="14">
    <source>
        <dbReference type="Pfam" id="PF22963"/>
    </source>
</evidence>
<dbReference type="OrthoDB" id="361283at2759"/>
<evidence type="ECO:0000313" key="22">
    <source>
        <dbReference type="Proteomes" id="UP000504615"/>
    </source>
</evidence>
<dbReference type="InterPro" id="IPR055094">
    <property type="entry name" value="NUP210_Ig15"/>
</dbReference>
<feature type="domain" description="NUP210 Ig-like" evidence="12">
    <location>
        <begin position="1402"/>
        <end position="1503"/>
    </location>
</feature>
<comment type="similarity">
    <text evidence="2">Belongs to the NUP210 family.</text>
</comment>
<reference evidence="23" key="1">
    <citation type="submission" date="2025-08" db="UniProtKB">
        <authorList>
            <consortium name="RefSeq"/>
        </authorList>
    </citation>
    <scope>IDENTIFICATION</scope>
</reference>
<dbReference type="InterPro" id="IPR055097">
    <property type="entry name" value="Ig_NUP210_2nd"/>
</dbReference>
<dbReference type="Pfam" id="PF24991">
    <property type="entry name" value="Ig_NUP210_4th"/>
    <property type="match status" value="1"/>
</dbReference>
<dbReference type="InterPro" id="IPR008964">
    <property type="entry name" value="Invasin/intimin_cell_adhesion"/>
</dbReference>
<keyword evidence="5 9" id="KW-1133">Transmembrane helix</keyword>
<evidence type="ECO:0000259" key="11">
    <source>
        <dbReference type="Pfam" id="PF22957"/>
    </source>
</evidence>
<feature type="domain" description="NUP210 Ig-like" evidence="13">
    <location>
        <begin position="650"/>
        <end position="751"/>
    </location>
</feature>
<feature type="transmembrane region" description="Helical" evidence="9">
    <location>
        <begin position="1826"/>
        <end position="1845"/>
    </location>
</feature>
<evidence type="ECO:0000259" key="13">
    <source>
        <dbReference type="Pfam" id="PF22962"/>
    </source>
</evidence>
<gene>
    <name evidence="23" type="primary">LOC105429585</name>
</gene>
<keyword evidence="4 10" id="KW-0732">Signal</keyword>
<dbReference type="GeneID" id="105429585"/>
<feature type="domain" description="NUP210 Ig-like" evidence="16">
    <location>
        <begin position="128"/>
        <end position="239"/>
    </location>
</feature>
<dbReference type="RefSeq" id="XP_011640971.1">
    <property type="nucleotide sequence ID" value="XM_011642669.2"/>
</dbReference>
<sequence length="1930" mass="215164">MLGSTILRRAVLLVGLVVTFHVATVSATHRLNVPRVLLPVFNNFAVNFTLEVTDGGCYKWSTSRLDIIQLIPINENFDRTCSSAIMIQTITRELTRNTAIVLAEDIGSGHFLRCDVIVDAIFSLSLITTTRELYIEDIPEAFEVRAYDEHGNEFTTLAGIEFVWTIGDADKYMSSDGKSTSKVLRFMTYEESQYERPVSIATLDSIGKKGHIVLIEGVRTGTAKVSVKLPHSEYRHVPSIELELVVIANLIIIPPEITIIAYDSFRYKIMHTRRGRLEEISLPLSQYYLEAENPDILEIDNDYDVAYGRKMGRTKVFLHDKNVREEYPVILPSATVNIQEVSYISLTVLPNRNWGLVLGHTHEIVVELYDSKDHKFHIGEGVEVSMKIDEQYLEPKSITLNGTYAVVTPITCGVTIVEATLRGIIDKSGKRIIFKPQLSTKAELMIHTPVKVQPRVLVVPWDIVNRSRFDIMLKASGGDGSYVWSSRQPSILSVSQNGGIRIISAGTTEIVVAMARNQHNKDTTKIHVLPPVKLKIIEYNMEAAVGESIHLHVALYGILINGSDTKEIPFNDCKDIDFEVHIQDVNFVRNYDKNVQPIGAACAVITVTNYRSVGTSDITVAYNVNNNNMIDRYLTDNVTVSAYEPLAAIHPENKETLLAVGSSRYVMFKGGPLPWTNKSQDYLREIHLSDEQIVEVAEYEDSLSGPFDRAVFKVICKELGKTALTYMVSNVPLFSNCRRTHASETIEIICGKPRYIYLRPEFRGTQDKNCPIGQNTDKIIAHSDKHLKITVIVKDEDGKRFDNITSLNIEWNLKPSGSGAVEIQSSTMEETRTDANVILSKNHYQNVIFKKHHGTLAIFATVTGYQKLVLNRLKITPEWPPFPIENERGGIETPLIEASIEATLVNDTIVSPDKLIILNDSSMKSYLHVSQGSGYYDLILSSKEVADIRYMDTTRTISVTPRKPGVLHITLIDLCLPSKLAEVQVEVQQLAAIDVDTVDKIEKGKCVTAALRLYDTNGHVVKLPSLGALDFRAEIDNEHVEIKQLPANEQTIPPYEQILYKIYGLSEGESQLTFVKAGDREIRSEPITVQVFVPLRVQPTNLTILIGTIYQMQTVGGPPNAEIEFSTESGDILRVDRNGILEGKSAGQTGIRVRAVGLDAKGNKIVYSEDRADIHVLHLEGIKISTPVNRVRVGATFPLWAFGIPDYLTPLIIGSMQLPLSFAWSSSDPGLLSLHNMYEGTGINIRYQNQVSLRAKAISSGMATIFLNATVPCNMLSGFNKNDITYTTFVKIEIFEELRLTNPPSSGNPGISRILMSPNSILRLQTNRDRHGTTTYKILSSTHGDESEDFHTLTSATKAVTVDKNGVVKSGENCGQTIVSITNTETYNLKQSLTVVVQVKPIHYMMLSLKSKLRIRSGEELNMLPKGMELDYVIEYYDNVGNKFDAAEMNIRAMLNRADLASFATGTTGNVITAKFLENGELVVKIFNEKHPNGMFDYVHMMIGDIVFPTKTTLTVGDIICFSMPLLSSDGDPGYWQSSAPEILLVDPITGIGRARNIGHTVIKHSLATHVQSEIEVNILPVAKISIVPLRGRNITGTETFSVPLVLKSKDEEIKENNVLARGLGGCRTLSSFTLNAFPYSCNIQFVSSSFSVGVRDIFLVKPRFDIVTGFYYCDIIPMSSPTIVASILESRIQINVQNRDIESAALELTYLPPVYVDAKEIIFLTTQSSTGVLSTTFEVYGLPVVLQHLTIDVPDGVAVTSQQYVSKSTLQYRLRLIDNQDEIQGQKVFIANDLTKQNVSLRIRVSRYNKFIPISGVQWVNYMYFHRYTLGTFAVIVITIFYVWKHKVASVDLIVRNKTVFADKSPPMIKKPIGIPCTTPIITPITPPITTPSISPRTPPRPFSAFESSIYGDPRSFGTPYIRRRDICE</sequence>
<dbReference type="InterPro" id="IPR045197">
    <property type="entry name" value="NUP210-like"/>
</dbReference>
<dbReference type="PANTHER" id="PTHR23019">
    <property type="entry name" value="NUCLEAR PORE MEMBRANE GLYCOPROTEIN GP210-RELATED"/>
    <property type="match status" value="1"/>
</dbReference>
<evidence type="ECO:0000259" key="18">
    <source>
        <dbReference type="Pfam" id="PF24935"/>
    </source>
</evidence>
<evidence type="ECO:0000259" key="15">
    <source>
        <dbReference type="Pfam" id="PF22967"/>
    </source>
</evidence>
<accession>A0A6I9WN25</accession>
<keyword evidence="3 9" id="KW-0812">Transmembrane</keyword>
<keyword evidence="6 9" id="KW-0472">Membrane</keyword>
<evidence type="ECO:0000259" key="19">
    <source>
        <dbReference type="Pfam" id="PF24991"/>
    </source>
</evidence>
<feature type="domain" description="NUP210 Ig-like" evidence="15">
    <location>
        <begin position="29"/>
        <end position="119"/>
    </location>
</feature>
<proteinExistence type="inferred from homology"/>
<dbReference type="CTD" id="35512"/>
<evidence type="ECO:0000259" key="17">
    <source>
        <dbReference type="Pfam" id="PF24902"/>
    </source>
</evidence>
<dbReference type="Pfam" id="PF22969">
    <property type="entry name" value="Ig_NUP210_2nd"/>
    <property type="match status" value="1"/>
</dbReference>
<evidence type="ECO:0000259" key="21">
    <source>
        <dbReference type="Pfam" id="PF26181"/>
    </source>
</evidence>
<feature type="chain" id="PRO_5026646991" evidence="10">
    <location>
        <begin position="28"/>
        <end position="1930"/>
    </location>
</feature>
<keyword evidence="7" id="KW-0325">Glycoprotein</keyword>
<dbReference type="SUPFAM" id="SSF49373">
    <property type="entry name" value="Invasin/intimin cell-adhesion fragments"/>
    <property type="match status" value="1"/>
</dbReference>
<feature type="domain" description="NUP210 C-terminal Ig-like" evidence="11">
    <location>
        <begin position="1599"/>
        <end position="1736"/>
    </location>
</feature>
<dbReference type="Pfam" id="PF26183">
    <property type="entry name" value="Ig_NUP210_14th"/>
    <property type="match status" value="1"/>
</dbReference>
<evidence type="ECO:0000256" key="7">
    <source>
        <dbReference type="ARBA" id="ARBA00023180"/>
    </source>
</evidence>
<dbReference type="Pfam" id="PF26184">
    <property type="entry name" value="Ig_NUP210_8th"/>
    <property type="match status" value="1"/>
</dbReference>
<dbReference type="Pfam" id="PF22959">
    <property type="entry name" value="Ig_NUP210_15th"/>
    <property type="match status" value="1"/>
</dbReference>
<dbReference type="Pfam" id="PF22962">
    <property type="entry name" value="Ig_NUP210_7th"/>
    <property type="match status" value="1"/>
</dbReference>
<feature type="domain" description="NUP210 Ig-like" evidence="14">
    <location>
        <begin position="248"/>
        <end position="340"/>
    </location>
</feature>
<dbReference type="InterPro" id="IPR055099">
    <property type="entry name" value="Ig_NUP210_7th"/>
</dbReference>
<dbReference type="Pfam" id="PF22963">
    <property type="entry name" value="Ig_NUP210_3rd"/>
    <property type="match status" value="1"/>
</dbReference>
<feature type="domain" description="NUP210 Ig-like" evidence="18">
    <location>
        <begin position="535"/>
        <end position="623"/>
    </location>
</feature>
<feature type="domain" description="NUP210 Ig-like" evidence="21">
    <location>
        <begin position="1179"/>
        <end position="1294"/>
    </location>
</feature>
<dbReference type="Pfam" id="PF22967">
    <property type="entry name" value="Ig_NUP210_1st"/>
    <property type="match status" value="1"/>
</dbReference>
<feature type="signal peptide" evidence="10">
    <location>
        <begin position="1"/>
        <end position="27"/>
    </location>
</feature>
<evidence type="ECO:0000313" key="23">
    <source>
        <dbReference type="RefSeq" id="XP_011640971.1"/>
    </source>
</evidence>
<dbReference type="Pfam" id="PF24902">
    <property type="entry name" value="Ig_NUP210_9th"/>
    <property type="match status" value="1"/>
</dbReference>
<evidence type="ECO:0000256" key="6">
    <source>
        <dbReference type="ARBA" id="ARBA00023136"/>
    </source>
</evidence>
<dbReference type="PANTHER" id="PTHR23019:SF0">
    <property type="entry name" value="NUCLEAR PORE MEMBRANE GLYCOPROTEIN 210"/>
    <property type="match status" value="1"/>
</dbReference>
<evidence type="ECO:0000256" key="9">
    <source>
        <dbReference type="SAM" id="Phobius"/>
    </source>
</evidence>
<name>A0A6I9WN25_9HYME</name>
<evidence type="ECO:0000256" key="5">
    <source>
        <dbReference type="ARBA" id="ARBA00022989"/>
    </source>
</evidence>
<evidence type="ECO:0000259" key="12">
    <source>
        <dbReference type="Pfam" id="PF22959"/>
    </source>
</evidence>
<dbReference type="Pfam" id="PF26182">
    <property type="entry name" value="Ig_NUP210_5th"/>
    <property type="match status" value="1"/>
</dbReference>
<dbReference type="InterPro" id="IPR058779">
    <property type="entry name" value="Ig_NUP210_13th"/>
</dbReference>
<dbReference type="InterPro" id="IPR055095">
    <property type="entry name" value="NUP210_Ig_C"/>
</dbReference>
<evidence type="ECO:0000256" key="8">
    <source>
        <dbReference type="ARBA" id="ARBA00023242"/>
    </source>
</evidence>
<feature type="domain" description="NUP210 Ig-like" evidence="20">
    <location>
        <begin position="1509"/>
        <end position="1574"/>
    </location>
</feature>
<protein>
    <submittedName>
        <fullName evidence="23">Nuclear pore membrane glycoprotein 210</fullName>
    </submittedName>
</protein>
<dbReference type="Pfam" id="PF26181">
    <property type="entry name" value="Ig_NUP210_13th"/>
    <property type="match status" value="1"/>
</dbReference>
<evidence type="ECO:0000259" key="20">
    <source>
        <dbReference type="Pfam" id="PF25354"/>
    </source>
</evidence>
<dbReference type="Gene3D" id="2.60.40.1080">
    <property type="match status" value="1"/>
</dbReference>
<dbReference type="Pfam" id="PF24935">
    <property type="entry name" value="Ig_NUP210_6th"/>
    <property type="match status" value="1"/>
</dbReference>
<keyword evidence="8" id="KW-0539">Nucleus</keyword>
<feature type="domain" description="NUP210 fourth Ig-like" evidence="19">
    <location>
        <begin position="352"/>
        <end position="429"/>
    </location>
</feature>
<dbReference type="InterPro" id="IPR056898">
    <property type="entry name" value="Ig_NUP210_6th"/>
</dbReference>
<evidence type="ECO:0000256" key="1">
    <source>
        <dbReference type="ARBA" id="ARBA00004590"/>
    </source>
</evidence>
<keyword evidence="22" id="KW-1185">Reference proteome</keyword>
<dbReference type="KEGG" id="pbar:105429585"/>
<dbReference type="InterPro" id="IPR055096">
    <property type="entry name" value="Ig_NUP210_1st"/>
</dbReference>
<dbReference type="GO" id="GO:0005643">
    <property type="term" value="C:nuclear pore"/>
    <property type="evidence" value="ECO:0007669"/>
    <property type="project" value="TreeGrafter"/>
</dbReference>
<evidence type="ECO:0000256" key="10">
    <source>
        <dbReference type="SAM" id="SignalP"/>
    </source>
</evidence>
<feature type="domain" description="NUP210 Ig-like" evidence="17">
    <location>
        <begin position="910"/>
        <end position="987"/>
    </location>
</feature>
<comment type="subcellular location">
    <subcellularLocation>
        <location evidence="1">Nucleus membrane</location>
        <topology evidence="1">Single-pass membrane protein</topology>
    </subcellularLocation>
</comment>
<dbReference type="InterPro" id="IPR057586">
    <property type="entry name" value="Ig_NUP210_16th"/>
</dbReference>
<dbReference type="InterPro" id="IPR056899">
    <property type="entry name" value="Ig_NUP210_9th"/>
</dbReference>